<proteinExistence type="predicted"/>
<evidence type="ECO:0000313" key="1">
    <source>
        <dbReference type="EMBL" id="KGA93736.1"/>
    </source>
</evidence>
<comment type="caution">
    <text evidence="1">The sequence shown here is derived from an EMBL/GenBank/DDBJ whole genome shotgun (WGS) entry which is preliminary data.</text>
</comment>
<evidence type="ECO:0000313" key="2">
    <source>
        <dbReference type="Proteomes" id="UP000029452"/>
    </source>
</evidence>
<dbReference type="PATRIC" id="fig|178606.4.peg.1449"/>
<gene>
    <name evidence="1" type="ORF">LptCag_1446</name>
</gene>
<reference evidence="1 2" key="1">
    <citation type="submission" date="2014-06" db="EMBL/GenBank/DDBJ databases">
        <title>Draft genome sequence of iron oxidizing acidophile Leptospirillum ferriphilum DSM14647.</title>
        <authorList>
            <person name="Cardenas J.P."/>
            <person name="Lazcano M."/>
            <person name="Ossandon F.J."/>
            <person name="Corbett M."/>
            <person name="Holmes D.S."/>
            <person name="Watkin E."/>
        </authorList>
    </citation>
    <scope>NUCLEOTIDE SEQUENCE [LARGE SCALE GENOMIC DNA]</scope>
    <source>
        <strain evidence="1 2">DSM 14647</strain>
    </source>
</reference>
<name>A0A094YKI9_9BACT</name>
<sequence>MGTSGQPFGISVSIYTRLLFSARLKTNELSKRKSKRHAVSVFSIFPALPSLRSKIEIP</sequence>
<dbReference type="EMBL" id="JPGK01000005">
    <property type="protein sequence ID" value="KGA93736.1"/>
    <property type="molecule type" value="Genomic_DNA"/>
</dbReference>
<protein>
    <submittedName>
        <fullName evidence="1">Uncharacterized protein</fullName>
    </submittedName>
</protein>
<dbReference type="Proteomes" id="UP000029452">
    <property type="component" value="Unassembled WGS sequence"/>
</dbReference>
<accession>A0A094YKI9</accession>
<organism evidence="1 2">
    <name type="scientific">Leptospirillum ferriphilum</name>
    <dbReference type="NCBI Taxonomy" id="178606"/>
    <lineage>
        <taxon>Bacteria</taxon>
        <taxon>Pseudomonadati</taxon>
        <taxon>Nitrospirota</taxon>
        <taxon>Nitrospiria</taxon>
        <taxon>Nitrospirales</taxon>
        <taxon>Nitrospiraceae</taxon>
        <taxon>Leptospirillum</taxon>
    </lineage>
</organism>
<dbReference type="AlphaFoldDB" id="A0A094YKI9"/>